<organism evidence="1">
    <name type="scientific">Culex pipiens</name>
    <name type="common">House mosquito</name>
    <dbReference type="NCBI Taxonomy" id="7175"/>
    <lineage>
        <taxon>Eukaryota</taxon>
        <taxon>Metazoa</taxon>
        <taxon>Ecdysozoa</taxon>
        <taxon>Arthropoda</taxon>
        <taxon>Hexapoda</taxon>
        <taxon>Insecta</taxon>
        <taxon>Pterygota</taxon>
        <taxon>Neoptera</taxon>
        <taxon>Endopterygota</taxon>
        <taxon>Diptera</taxon>
        <taxon>Nematocera</taxon>
        <taxon>Culicoidea</taxon>
        <taxon>Culicidae</taxon>
        <taxon>Culicinae</taxon>
        <taxon>Culicini</taxon>
        <taxon>Culex</taxon>
        <taxon>Culex</taxon>
    </lineage>
</organism>
<name>A0A8D8KVU2_CULPI</name>
<dbReference type="EMBL" id="HBUE01337900">
    <property type="protein sequence ID" value="CAG6597088.1"/>
    <property type="molecule type" value="Transcribed_RNA"/>
</dbReference>
<dbReference type="AlphaFoldDB" id="A0A8D8KVU2"/>
<sequence length="135" mass="15110">MGERQVDRSARLIVRVDLHRRVQQVRCTIDNLVATSTSTAFGLVIFRLHRCRCRPRRTRGAQDHVFVGPGDRNRTDGDHRHAAAGRVRTVVGGFLIGRIDKLSRIARFLVDPLRGPKGRIVGLSQRTAVVPVQVS</sequence>
<dbReference type="EMBL" id="HBUE01231100">
    <property type="protein sequence ID" value="CAG6544950.1"/>
    <property type="molecule type" value="Transcribed_RNA"/>
</dbReference>
<proteinExistence type="predicted"/>
<reference evidence="1" key="1">
    <citation type="submission" date="2021-05" db="EMBL/GenBank/DDBJ databases">
        <authorList>
            <person name="Alioto T."/>
            <person name="Alioto T."/>
            <person name="Gomez Garrido J."/>
        </authorList>
    </citation>
    <scope>NUCLEOTIDE SEQUENCE</scope>
</reference>
<evidence type="ECO:0000313" key="1">
    <source>
        <dbReference type="EMBL" id="CAG6597088.1"/>
    </source>
</evidence>
<accession>A0A8D8KVU2</accession>
<protein>
    <submittedName>
        <fullName evidence="1">(northern house mosquito) hypothetical protein</fullName>
    </submittedName>
</protein>